<dbReference type="Proteomes" id="UP000628448">
    <property type="component" value="Unassembled WGS sequence"/>
</dbReference>
<keyword evidence="1" id="KW-1133">Transmembrane helix</keyword>
<feature type="transmembrane region" description="Helical" evidence="1">
    <location>
        <begin position="67"/>
        <end position="90"/>
    </location>
</feature>
<reference evidence="2" key="1">
    <citation type="submission" date="2020-11" db="EMBL/GenBank/DDBJ databases">
        <title>Bacterial whole genome sequence for Panacibacter sp. DH6.</title>
        <authorList>
            <person name="Le V."/>
            <person name="Ko S."/>
            <person name="Ahn C.-Y."/>
            <person name="Oh H.-M."/>
        </authorList>
    </citation>
    <scope>NUCLEOTIDE SEQUENCE</scope>
    <source>
        <strain evidence="2">DH6</strain>
    </source>
</reference>
<sequence>MSEPKGKPSYVLSVLGNKCPRCREGYIFESKNAYALKHSVYIKMPDKCPVCGQPTEIEVGFYYGTSYVSYALTVAFSVSTFVAWWVLIGFSIDDNRIFYWLTLNAVLLVVLQPVFMRLSRSLWFSWFVKYDPDWKDHPVGNHERVVEEHMGNW</sequence>
<feature type="transmembrane region" description="Helical" evidence="1">
    <location>
        <begin position="97"/>
        <end position="116"/>
    </location>
</feature>
<organism evidence="2 3">
    <name type="scientific">Panacibacter microcysteis</name>
    <dbReference type="NCBI Taxonomy" id="2793269"/>
    <lineage>
        <taxon>Bacteria</taxon>
        <taxon>Pseudomonadati</taxon>
        <taxon>Bacteroidota</taxon>
        <taxon>Chitinophagia</taxon>
        <taxon>Chitinophagales</taxon>
        <taxon>Chitinophagaceae</taxon>
        <taxon>Panacibacter</taxon>
    </lineage>
</organism>
<dbReference type="RefSeq" id="WP_196989645.1">
    <property type="nucleotide sequence ID" value="NZ_JADWYR010000001.1"/>
</dbReference>
<accession>A0A931E3S6</accession>
<protein>
    <submittedName>
        <fullName evidence="2">DUF983 domain-containing protein</fullName>
    </submittedName>
</protein>
<comment type="caution">
    <text evidence="2">The sequence shown here is derived from an EMBL/GenBank/DDBJ whole genome shotgun (WGS) entry which is preliminary data.</text>
</comment>
<gene>
    <name evidence="2" type="ORF">I5907_05115</name>
</gene>
<proteinExistence type="predicted"/>
<evidence type="ECO:0000256" key="1">
    <source>
        <dbReference type="SAM" id="Phobius"/>
    </source>
</evidence>
<keyword evidence="1" id="KW-0812">Transmembrane</keyword>
<keyword evidence="3" id="KW-1185">Reference proteome</keyword>
<dbReference type="AlphaFoldDB" id="A0A931E3S6"/>
<keyword evidence="1" id="KW-0472">Membrane</keyword>
<evidence type="ECO:0000313" key="3">
    <source>
        <dbReference type="Proteomes" id="UP000628448"/>
    </source>
</evidence>
<evidence type="ECO:0000313" key="2">
    <source>
        <dbReference type="EMBL" id="MBG9375602.1"/>
    </source>
</evidence>
<dbReference type="EMBL" id="JADWYR010000001">
    <property type="protein sequence ID" value="MBG9375602.1"/>
    <property type="molecule type" value="Genomic_DNA"/>
</dbReference>
<name>A0A931E3S6_9BACT</name>